<name>A0A8X6NG60_NEPPI</name>
<evidence type="ECO:0000313" key="2">
    <source>
        <dbReference type="Proteomes" id="UP000887013"/>
    </source>
</evidence>
<keyword evidence="2" id="KW-1185">Reference proteome</keyword>
<dbReference type="EMBL" id="BMAW01009045">
    <property type="protein sequence ID" value="GFT11763.1"/>
    <property type="molecule type" value="Genomic_DNA"/>
</dbReference>
<sequence>MQRLFETIVVVSVSPRNRTTSGPKTGSRCHLSILRGEKNTIALGTVRVGKQRMPLSANCRHEVKIPVIRKLIGNAFLQLLDL</sequence>
<gene>
    <name evidence="1" type="ORF">NPIL_316091</name>
</gene>
<dbReference type="AlphaFoldDB" id="A0A8X6NG60"/>
<reference evidence="1" key="1">
    <citation type="submission" date="2020-08" db="EMBL/GenBank/DDBJ databases">
        <title>Multicomponent nature underlies the extraordinary mechanical properties of spider dragline silk.</title>
        <authorList>
            <person name="Kono N."/>
            <person name="Nakamura H."/>
            <person name="Mori M."/>
            <person name="Yoshida Y."/>
            <person name="Ohtoshi R."/>
            <person name="Malay A.D."/>
            <person name="Moran D.A.P."/>
            <person name="Tomita M."/>
            <person name="Numata K."/>
            <person name="Arakawa K."/>
        </authorList>
    </citation>
    <scope>NUCLEOTIDE SEQUENCE</scope>
</reference>
<accession>A0A8X6NG60</accession>
<comment type="caution">
    <text evidence="1">The sequence shown here is derived from an EMBL/GenBank/DDBJ whole genome shotgun (WGS) entry which is preliminary data.</text>
</comment>
<dbReference type="Proteomes" id="UP000887013">
    <property type="component" value="Unassembled WGS sequence"/>
</dbReference>
<protein>
    <submittedName>
        <fullName evidence="1">Uncharacterized protein</fullName>
    </submittedName>
</protein>
<organism evidence="1 2">
    <name type="scientific">Nephila pilipes</name>
    <name type="common">Giant wood spider</name>
    <name type="synonym">Nephila maculata</name>
    <dbReference type="NCBI Taxonomy" id="299642"/>
    <lineage>
        <taxon>Eukaryota</taxon>
        <taxon>Metazoa</taxon>
        <taxon>Ecdysozoa</taxon>
        <taxon>Arthropoda</taxon>
        <taxon>Chelicerata</taxon>
        <taxon>Arachnida</taxon>
        <taxon>Araneae</taxon>
        <taxon>Araneomorphae</taxon>
        <taxon>Entelegynae</taxon>
        <taxon>Araneoidea</taxon>
        <taxon>Nephilidae</taxon>
        <taxon>Nephila</taxon>
    </lineage>
</organism>
<proteinExistence type="predicted"/>
<evidence type="ECO:0000313" key="1">
    <source>
        <dbReference type="EMBL" id="GFT11763.1"/>
    </source>
</evidence>